<gene>
    <name evidence="11" type="primary">BNA4</name>
    <name evidence="14" type="ORF">BABINDRAFT_162675</name>
</gene>
<comment type="pathway">
    <text evidence="11">Cofactor biosynthesis; NAD(+) biosynthesis; quinolinate from L-kynurenine: step 1/3.</text>
</comment>
<comment type="similarity">
    <text evidence="11">Belongs to the aromatic-ring hydroxylase family. KMO subfamily.</text>
</comment>
<dbReference type="GO" id="GO:0016174">
    <property type="term" value="F:NAD(P)H oxidase H2O2-forming activity"/>
    <property type="evidence" value="ECO:0007669"/>
    <property type="project" value="EnsemblFungi"/>
</dbReference>
<evidence type="ECO:0000256" key="9">
    <source>
        <dbReference type="ARBA" id="ARBA00023128"/>
    </source>
</evidence>
<dbReference type="FunFam" id="3.50.50.60:FF:000129">
    <property type="entry name" value="Kynurenine 3-monooxygenase"/>
    <property type="match status" value="1"/>
</dbReference>
<dbReference type="OrthoDB" id="10053569at2759"/>
<dbReference type="SUPFAM" id="SSF51905">
    <property type="entry name" value="FAD/NAD(P)-binding domain"/>
    <property type="match status" value="1"/>
</dbReference>
<evidence type="ECO:0000313" key="15">
    <source>
        <dbReference type="Proteomes" id="UP000094336"/>
    </source>
</evidence>
<keyword evidence="4 11" id="KW-1000">Mitochondrion outer membrane</keyword>
<dbReference type="RefSeq" id="XP_018983782.1">
    <property type="nucleotide sequence ID" value="XM_019129475.1"/>
</dbReference>
<dbReference type="UniPathway" id="UPA00253">
    <property type="reaction ID" value="UER00328"/>
</dbReference>
<proteinExistence type="inferred from homology"/>
<keyword evidence="3 11" id="KW-0662">Pyridine nucleotide biosynthesis</keyword>
<dbReference type="Proteomes" id="UP000094336">
    <property type="component" value="Unassembled WGS sequence"/>
</dbReference>
<dbReference type="GO" id="GO:0019805">
    <property type="term" value="P:quinolinate biosynthetic process"/>
    <property type="evidence" value="ECO:0007669"/>
    <property type="project" value="UniProtKB-UniRule"/>
</dbReference>
<dbReference type="GO" id="GO:0005741">
    <property type="term" value="C:mitochondrial outer membrane"/>
    <property type="evidence" value="ECO:0007669"/>
    <property type="project" value="UniProtKB-SubCell"/>
</dbReference>
<protein>
    <recommendedName>
        <fullName evidence="11">Kynurenine 3-monooxygenase</fullName>
        <ecNumber evidence="11">1.14.13.9</ecNumber>
    </recommendedName>
    <alternativeName>
        <fullName evidence="11">Biosynthesis of nicotinic acid protein 4</fullName>
    </alternativeName>
    <alternativeName>
        <fullName evidence="11">Kynurenine 3-hydroxylase</fullName>
    </alternativeName>
</protein>
<keyword evidence="15" id="KW-1185">Reference proteome</keyword>
<dbReference type="EC" id="1.14.13.9" evidence="11"/>
<dbReference type="GO" id="GO:0005777">
    <property type="term" value="C:peroxisome"/>
    <property type="evidence" value="ECO:0007669"/>
    <property type="project" value="EnsemblFungi"/>
</dbReference>
<evidence type="ECO:0000256" key="5">
    <source>
        <dbReference type="ARBA" id="ARBA00022827"/>
    </source>
</evidence>
<comment type="catalytic activity">
    <reaction evidence="10 11">
        <text>L-kynurenine + NADPH + O2 + H(+) = 3-hydroxy-L-kynurenine + NADP(+) + H2O</text>
        <dbReference type="Rhea" id="RHEA:20545"/>
        <dbReference type="ChEBI" id="CHEBI:15377"/>
        <dbReference type="ChEBI" id="CHEBI:15378"/>
        <dbReference type="ChEBI" id="CHEBI:15379"/>
        <dbReference type="ChEBI" id="CHEBI:57783"/>
        <dbReference type="ChEBI" id="CHEBI:57959"/>
        <dbReference type="ChEBI" id="CHEBI:58125"/>
        <dbReference type="ChEBI" id="CHEBI:58349"/>
        <dbReference type="EC" id="1.14.13.9"/>
    </reaction>
</comment>
<dbReference type="GO" id="GO:0070189">
    <property type="term" value="P:kynurenine metabolic process"/>
    <property type="evidence" value="ECO:0007669"/>
    <property type="project" value="EnsemblFungi"/>
</dbReference>
<dbReference type="GO" id="GO:0006569">
    <property type="term" value="P:L-tryptophan catabolic process"/>
    <property type="evidence" value="ECO:0007669"/>
    <property type="project" value="UniProtKB-UniRule"/>
</dbReference>
<dbReference type="PANTHER" id="PTHR46028">
    <property type="entry name" value="KYNURENINE 3-MONOOXYGENASE"/>
    <property type="match status" value="1"/>
</dbReference>
<comment type="function">
    <text evidence="11">Catalyzes the hydroxylation of L-kynurenine (L-Kyn) to form 3-hydroxy-L-kynurenine (L-3OHKyn). Required for synthesis of quinolinic acid.</text>
</comment>
<name>A0A1E3QLW5_9ASCO</name>
<reference evidence="15" key="1">
    <citation type="submission" date="2016-05" db="EMBL/GenBank/DDBJ databases">
        <title>Comparative genomics of biotechnologically important yeasts.</title>
        <authorList>
            <consortium name="DOE Joint Genome Institute"/>
            <person name="Riley R."/>
            <person name="Haridas S."/>
            <person name="Wolfe K.H."/>
            <person name="Lopes M.R."/>
            <person name="Hittinger C.T."/>
            <person name="Goker M."/>
            <person name="Salamov A."/>
            <person name="Wisecaver J."/>
            <person name="Long T.M."/>
            <person name="Aerts A.L."/>
            <person name="Barry K."/>
            <person name="Choi C."/>
            <person name="Clum A."/>
            <person name="Coughlan A.Y."/>
            <person name="Deshpande S."/>
            <person name="Douglass A.P."/>
            <person name="Hanson S.J."/>
            <person name="Klenk H.-P."/>
            <person name="Labutti K."/>
            <person name="Lapidus A."/>
            <person name="Lindquist E."/>
            <person name="Lipzen A."/>
            <person name="Meier-Kolthoff J.P."/>
            <person name="Ohm R.A."/>
            <person name="Otillar R.P."/>
            <person name="Pangilinan J."/>
            <person name="Peng Y."/>
            <person name="Rokas A."/>
            <person name="Rosa C.A."/>
            <person name="Scheuner C."/>
            <person name="Sibirny A.A."/>
            <person name="Slot J.C."/>
            <person name="Stielow J.B."/>
            <person name="Sun H."/>
            <person name="Kurtzman C.P."/>
            <person name="Blackwell M."/>
            <person name="Grigoriev I.V."/>
            <person name="Jeffries T.W."/>
        </authorList>
    </citation>
    <scope>NUCLEOTIDE SEQUENCE [LARGE SCALE GENOMIC DNA]</scope>
    <source>
        <strain evidence="15">NRRL Y-12698</strain>
    </source>
</reference>
<keyword evidence="2 11" id="KW-0285">Flavoprotein</keyword>
<evidence type="ECO:0000256" key="12">
    <source>
        <dbReference type="SAM" id="Phobius"/>
    </source>
</evidence>
<sequence>MSLESQPQRVAIVGAGLVGCLAALALANADKTNPAAPAYEVTLFEMRPDPRLQKASGQLRSINLAVSDRGIRALNAIDPQMARRVLAGMIPMYGRMIHHKQDSHGECRQESQQYGLYGEGINSIDRGVLNNKLLDELDAVGVQALFHHKLTSMGMGEKPTLFFNDETAPHEFDFILGCDGAFSATRFHLQKHMRMNFAQEYISKMYLELYIPPAVGADKFSIDKNHLHIWPRKDFMLIALANTNGSFTSTFFGDWDMSDHLVEGPDASRDVLELFERNFPDAIDLIGRDALVRAFATNPRGALVCTSCKPYNLAGKALILGDAAHSMVPFYGQGMNCGWEDVRVMMELLEESGFDTHKAFDKYSETRHEDLLAICDLAINNYREMASKVVDPLYLLRKKIDGWLSRALGERFWIPLYTMVSFRGDIPYAQVVKREARQQRILRRLVNGIVGGGFFAAVGCWWLQRKR</sequence>
<evidence type="ECO:0000256" key="4">
    <source>
        <dbReference type="ARBA" id="ARBA00022787"/>
    </source>
</evidence>
<dbReference type="HAMAP" id="MF_01971">
    <property type="entry name" value="Kynurenine_monooxygenase"/>
    <property type="match status" value="1"/>
</dbReference>
<dbReference type="GO" id="GO:0034354">
    <property type="term" value="P:'de novo' NAD+ biosynthetic process from L-tryptophan"/>
    <property type="evidence" value="ECO:0007669"/>
    <property type="project" value="UniProtKB-UniRule"/>
</dbReference>
<accession>A0A1E3QLW5</accession>
<comment type="subcellular location">
    <subcellularLocation>
        <location evidence="11">Mitochondrion outer membrane</location>
    </subcellularLocation>
</comment>
<dbReference type="GO" id="GO:0071949">
    <property type="term" value="F:FAD binding"/>
    <property type="evidence" value="ECO:0007669"/>
    <property type="project" value="EnsemblFungi"/>
</dbReference>
<evidence type="ECO:0000259" key="13">
    <source>
        <dbReference type="Pfam" id="PF01494"/>
    </source>
</evidence>
<dbReference type="PRINTS" id="PR00420">
    <property type="entry name" value="RNGMNOXGNASE"/>
</dbReference>
<evidence type="ECO:0000256" key="8">
    <source>
        <dbReference type="ARBA" id="ARBA00023033"/>
    </source>
</evidence>
<dbReference type="InterPro" id="IPR027545">
    <property type="entry name" value="Kynurenine_monooxygenase"/>
</dbReference>
<evidence type="ECO:0000256" key="3">
    <source>
        <dbReference type="ARBA" id="ARBA00022642"/>
    </source>
</evidence>
<dbReference type="PANTHER" id="PTHR46028:SF2">
    <property type="entry name" value="KYNURENINE 3-MONOOXYGENASE"/>
    <property type="match status" value="1"/>
</dbReference>
<organism evidence="14 15">
    <name type="scientific">Babjeviella inositovora NRRL Y-12698</name>
    <dbReference type="NCBI Taxonomy" id="984486"/>
    <lineage>
        <taxon>Eukaryota</taxon>
        <taxon>Fungi</taxon>
        <taxon>Dikarya</taxon>
        <taxon>Ascomycota</taxon>
        <taxon>Saccharomycotina</taxon>
        <taxon>Pichiomycetes</taxon>
        <taxon>Serinales incertae sedis</taxon>
        <taxon>Babjeviella</taxon>
    </lineage>
</organism>
<dbReference type="GeneID" id="30147328"/>
<evidence type="ECO:0000256" key="11">
    <source>
        <dbReference type="HAMAP-Rule" id="MF_03018"/>
    </source>
</evidence>
<dbReference type="STRING" id="984486.A0A1E3QLW5"/>
<keyword evidence="9 11" id="KW-0496">Mitochondrion</keyword>
<keyword evidence="6 11" id="KW-0521">NADP</keyword>
<feature type="domain" description="FAD-binding" evidence="13">
    <location>
        <begin position="129"/>
        <end position="369"/>
    </location>
</feature>
<dbReference type="Pfam" id="PF13450">
    <property type="entry name" value="NAD_binding_8"/>
    <property type="match status" value="1"/>
</dbReference>
<evidence type="ECO:0000256" key="6">
    <source>
        <dbReference type="ARBA" id="ARBA00022857"/>
    </source>
</evidence>
<dbReference type="Pfam" id="PF01494">
    <property type="entry name" value="FAD_binding_3"/>
    <property type="match status" value="1"/>
</dbReference>
<dbReference type="InterPro" id="IPR002938">
    <property type="entry name" value="FAD-bd"/>
</dbReference>
<dbReference type="Gene3D" id="3.50.50.60">
    <property type="entry name" value="FAD/NAD(P)-binding domain"/>
    <property type="match status" value="1"/>
</dbReference>
<dbReference type="InterPro" id="IPR036188">
    <property type="entry name" value="FAD/NAD-bd_sf"/>
</dbReference>
<dbReference type="GO" id="GO:0004502">
    <property type="term" value="F:kynurenine 3-monooxygenase activity"/>
    <property type="evidence" value="ECO:0007669"/>
    <property type="project" value="UniProtKB-UniRule"/>
</dbReference>
<evidence type="ECO:0000256" key="2">
    <source>
        <dbReference type="ARBA" id="ARBA00022630"/>
    </source>
</evidence>
<dbReference type="AlphaFoldDB" id="A0A1E3QLW5"/>
<dbReference type="EMBL" id="KV454435">
    <property type="protein sequence ID" value="ODQ78454.1"/>
    <property type="molecule type" value="Genomic_DNA"/>
</dbReference>
<comment type="cofactor">
    <cofactor evidence="1 11">
        <name>FAD</name>
        <dbReference type="ChEBI" id="CHEBI:57692"/>
    </cofactor>
</comment>
<dbReference type="GO" id="GO:0043420">
    <property type="term" value="P:anthranilate metabolic process"/>
    <property type="evidence" value="ECO:0007669"/>
    <property type="project" value="UniProtKB-UniRule"/>
</dbReference>
<keyword evidence="7 11" id="KW-0560">Oxidoreductase</keyword>
<keyword evidence="11 12" id="KW-0472">Membrane</keyword>
<evidence type="ECO:0000313" key="14">
    <source>
        <dbReference type="EMBL" id="ODQ78454.1"/>
    </source>
</evidence>
<keyword evidence="5 11" id="KW-0274">FAD</keyword>
<keyword evidence="12" id="KW-0812">Transmembrane</keyword>
<evidence type="ECO:0000256" key="7">
    <source>
        <dbReference type="ARBA" id="ARBA00023002"/>
    </source>
</evidence>
<evidence type="ECO:0000256" key="1">
    <source>
        <dbReference type="ARBA" id="ARBA00001974"/>
    </source>
</evidence>
<keyword evidence="8 11" id="KW-0503">Monooxygenase</keyword>
<keyword evidence="12" id="KW-1133">Transmembrane helix</keyword>
<feature type="transmembrane region" description="Helical" evidence="12">
    <location>
        <begin position="445"/>
        <end position="463"/>
    </location>
</feature>
<evidence type="ECO:0000256" key="10">
    <source>
        <dbReference type="ARBA" id="ARBA00047818"/>
    </source>
</evidence>